<reference evidence="13 14" key="1">
    <citation type="submission" date="2014-06" db="EMBL/GenBank/DDBJ databases">
        <title>Evolutionary Origins and Diversification of the Mycorrhizal Mutualists.</title>
        <authorList>
            <consortium name="DOE Joint Genome Institute"/>
            <consortium name="Mycorrhizal Genomics Consortium"/>
            <person name="Kohler A."/>
            <person name="Kuo A."/>
            <person name="Nagy L.G."/>
            <person name="Floudas D."/>
            <person name="Copeland A."/>
            <person name="Barry K.W."/>
            <person name="Cichocki N."/>
            <person name="Veneault-Fourrey C."/>
            <person name="LaButti K."/>
            <person name="Lindquist E.A."/>
            <person name="Lipzen A."/>
            <person name="Lundell T."/>
            <person name="Morin E."/>
            <person name="Murat C."/>
            <person name="Riley R."/>
            <person name="Ohm R."/>
            <person name="Sun H."/>
            <person name="Tunlid A."/>
            <person name="Henrissat B."/>
            <person name="Grigoriev I.V."/>
            <person name="Hibbett D.S."/>
            <person name="Martin F."/>
        </authorList>
    </citation>
    <scope>NUCLEOTIDE SEQUENCE [LARGE SCALE GENOMIC DNA]</scope>
    <source>
        <strain evidence="13 14">SS14</strain>
    </source>
</reference>
<dbReference type="Gene3D" id="1.10.472.30">
    <property type="entry name" value="Transcription elongation factor S-II, central domain"/>
    <property type="match status" value="1"/>
</dbReference>
<dbReference type="CDD" id="cd13749">
    <property type="entry name" value="Zn-ribbon_TFIIS"/>
    <property type="match status" value="1"/>
</dbReference>
<evidence type="ECO:0000259" key="11">
    <source>
        <dbReference type="PROSITE" id="PS51319"/>
    </source>
</evidence>
<evidence type="ECO:0000259" key="12">
    <source>
        <dbReference type="PROSITE" id="PS51321"/>
    </source>
</evidence>
<protein>
    <recommendedName>
        <fullName evidence="8">Transcription elongation factor</fullName>
    </recommendedName>
</protein>
<feature type="compositionally biased region" description="Polar residues" evidence="9">
    <location>
        <begin position="128"/>
        <end position="140"/>
    </location>
</feature>
<dbReference type="Proteomes" id="UP000054279">
    <property type="component" value="Unassembled WGS sequence"/>
</dbReference>
<dbReference type="PROSITE" id="PS51133">
    <property type="entry name" value="ZF_TFIIS_2"/>
    <property type="match status" value="1"/>
</dbReference>
<evidence type="ECO:0000256" key="7">
    <source>
        <dbReference type="PROSITE-ProRule" id="PRU00649"/>
    </source>
</evidence>
<dbReference type="Pfam" id="PF01096">
    <property type="entry name" value="Zn_ribbon_TFIIS"/>
    <property type="match status" value="1"/>
</dbReference>
<dbReference type="Pfam" id="PF07500">
    <property type="entry name" value="TFIIS_M"/>
    <property type="match status" value="1"/>
</dbReference>
<keyword evidence="8" id="KW-0804">Transcription</keyword>
<dbReference type="FunFam" id="1.10.472.30:FF:000003">
    <property type="entry name" value="Transcription elongation factor S-II"/>
    <property type="match status" value="1"/>
</dbReference>
<keyword evidence="14" id="KW-1185">Reference proteome</keyword>
<dbReference type="GO" id="GO:0031440">
    <property type="term" value="P:regulation of mRNA 3'-end processing"/>
    <property type="evidence" value="ECO:0007669"/>
    <property type="project" value="TreeGrafter"/>
</dbReference>
<dbReference type="PIRSF" id="PIRSF006704">
    <property type="entry name" value="TF_IIS"/>
    <property type="match status" value="1"/>
</dbReference>
<dbReference type="GO" id="GO:0005634">
    <property type="term" value="C:nucleus"/>
    <property type="evidence" value="ECO:0007669"/>
    <property type="project" value="UniProtKB-SubCell"/>
</dbReference>
<evidence type="ECO:0000256" key="5">
    <source>
        <dbReference type="ARBA" id="ARBA00023242"/>
    </source>
</evidence>
<dbReference type="PANTHER" id="PTHR11477">
    <property type="entry name" value="TRANSCRIPTION FACTOR S-II ZINC FINGER DOMAIN-CONTAINING PROTEIN"/>
    <property type="match status" value="1"/>
</dbReference>
<feature type="domain" description="TFIIS central" evidence="12">
    <location>
        <begin position="155"/>
        <end position="270"/>
    </location>
</feature>
<dbReference type="SUPFAM" id="SSF47676">
    <property type="entry name" value="Conserved domain common to transcription factors TFIIS, elongin A, CRSP70"/>
    <property type="match status" value="1"/>
</dbReference>
<dbReference type="PROSITE" id="PS51319">
    <property type="entry name" value="TFIIS_N"/>
    <property type="match status" value="1"/>
</dbReference>
<evidence type="ECO:0000259" key="10">
    <source>
        <dbReference type="PROSITE" id="PS51133"/>
    </source>
</evidence>
<dbReference type="InterPro" id="IPR001222">
    <property type="entry name" value="Znf_TFIIS"/>
</dbReference>
<dbReference type="InterPro" id="IPR036575">
    <property type="entry name" value="TFIIS_cen_dom_sf"/>
</dbReference>
<feature type="compositionally biased region" description="Polar residues" evidence="9">
    <location>
        <begin position="98"/>
        <end position="113"/>
    </location>
</feature>
<dbReference type="Pfam" id="PF08711">
    <property type="entry name" value="Med26"/>
    <property type="match status" value="1"/>
</dbReference>
<dbReference type="HOGENOM" id="CLU_037637_1_0_1"/>
<gene>
    <name evidence="13" type="ORF">M422DRAFT_36222</name>
</gene>
<dbReference type="GO" id="GO:0006362">
    <property type="term" value="P:transcription elongation by RNA polymerase I"/>
    <property type="evidence" value="ECO:0007669"/>
    <property type="project" value="TreeGrafter"/>
</dbReference>
<dbReference type="InterPro" id="IPR035100">
    <property type="entry name" value="TF_IIS-typ"/>
</dbReference>
<comment type="function">
    <text evidence="8">Necessary for efficient RNA polymerase II transcription elongation past template-encoded arresting sites.</text>
</comment>
<dbReference type="EMBL" id="KN837242">
    <property type="protein sequence ID" value="KIJ31467.1"/>
    <property type="molecule type" value="Genomic_DNA"/>
</dbReference>
<proteinExistence type="inferred from homology"/>
<keyword evidence="4 8" id="KW-0862">Zinc</keyword>
<dbReference type="AlphaFoldDB" id="A0A0C9UQV1"/>
<keyword evidence="5 7" id="KW-0539">Nucleus</keyword>
<evidence type="ECO:0000256" key="3">
    <source>
        <dbReference type="ARBA" id="ARBA00022771"/>
    </source>
</evidence>
<evidence type="ECO:0000313" key="14">
    <source>
        <dbReference type="Proteomes" id="UP000054279"/>
    </source>
</evidence>
<feature type="domain" description="TFIIS-type" evidence="10">
    <location>
        <begin position="273"/>
        <end position="313"/>
    </location>
</feature>
<dbReference type="GO" id="GO:0031564">
    <property type="term" value="P:transcription antitermination"/>
    <property type="evidence" value="ECO:0007669"/>
    <property type="project" value="TreeGrafter"/>
</dbReference>
<dbReference type="GO" id="GO:0000977">
    <property type="term" value="F:RNA polymerase II transcription regulatory region sequence-specific DNA binding"/>
    <property type="evidence" value="ECO:0007669"/>
    <property type="project" value="TreeGrafter"/>
</dbReference>
<accession>A0A0C9UQV1</accession>
<dbReference type="InterPro" id="IPR035441">
    <property type="entry name" value="TFIIS/LEDGF_dom_sf"/>
</dbReference>
<evidence type="ECO:0000256" key="9">
    <source>
        <dbReference type="SAM" id="MobiDB-lite"/>
    </source>
</evidence>
<dbReference type="NCBIfam" id="TIGR01385">
    <property type="entry name" value="TFSII"/>
    <property type="match status" value="1"/>
</dbReference>
<keyword evidence="8" id="KW-0805">Transcription regulation</keyword>
<evidence type="ECO:0000313" key="13">
    <source>
        <dbReference type="EMBL" id="KIJ31467.1"/>
    </source>
</evidence>
<dbReference type="SMART" id="SM00510">
    <property type="entry name" value="TFS2M"/>
    <property type="match status" value="1"/>
</dbReference>
<dbReference type="InterPro" id="IPR006289">
    <property type="entry name" value="TFSII"/>
</dbReference>
<evidence type="ECO:0000256" key="8">
    <source>
        <dbReference type="RuleBase" id="RU368078"/>
    </source>
</evidence>
<dbReference type="GO" id="GO:0001139">
    <property type="term" value="F:RNA polymerase II complex recruiting activity"/>
    <property type="evidence" value="ECO:0007669"/>
    <property type="project" value="TreeGrafter"/>
</dbReference>
<feature type="domain" description="TFIIS N-terminal" evidence="11">
    <location>
        <begin position="5"/>
        <end position="78"/>
    </location>
</feature>
<dbReference type="SMART" id="SM00440">
    <property type="entry name" value="ZnF_C2C2"/>
    <property type="match status" value="1"/>
</dbReference>
<evidence type="ECO:0000256" key="4">
    <source>
        <dbReference type="ARBA" id="ARBA00022833"/>
    </source>
</evidence>
<comment type="subcellular location">
    <subcellularLocation>
        <location evidence="1 7 8">Nucleus</location>
    </subcellularLocation>
</comment>
<sequence length="315" mass="33790">MTDVGELKSRVKAMQNSSTKDIIDCLIWLKKNVIATESLLRETKAGLAVGKLRTHQTKEIADLAKELVKKWKSEVDRAKHKAAGTSAPVAAAVTPSGSNSAGSTPQPTTSKPSLQVDATKKAAVGAAQSPTVTSPNSTRTADGDGVSGTITGDSIRDKCIVMLYNAMCSDSGAPIDQILSSAKAVEIAVLAQNKNDTGTPYRAKVRSLFLNLKDKSNPGLREAVVSGEISATRLVNMSSKDLASEERKAADKKITEANFFNTLGSLEQAAETDAFQCGRCKQRKTRYRQQQTRSADEPMTTFVTCVNCGNRWKFS</sequence>
<dbReference type="GO" id="GO:0008270">
    <property type="term" value="F:zinc ion binding"/>
    <property type="evidence" value="ECO:0007669"/>
    <property type="project" value="UniProtKB-UniRule"/>
</dbReference>
<keyword evidence="3 6" id="KW-0863">Zinc-finger</keyword>
<dbReference type="Gene3D" id="1.20.930.10">
    <property type="entry name" value="Conserved domain common to transcription factors TFIIS, elongin A, CRSP70"/>
    <property type="match status" value="1"/>
</dbReference>
<dbReference type="InterPro" id="IPR017923">
    <property type="entry name" value="TFIIS_N"/>
</dbReference>
<dbReference type="SMART" id="SM00509">
    <property type="entry name" value="TFS2N"/>
    <property type="match status" value="1"/>
</dbReference>
<dbReference type="InterPro" id="IPR003618">
    <property type="entry name" value="TFIIS_cen_dom"/>
</dbReference>
<keyword evidence="2 8" id="KW-0479">Metal-binding</keyword>
<organism evidence="13 14">
    <name type="scientific">Sphaerobolus stellatus (strain SS14)</name>
    <dbReference type="NCBI Taxonomy" id="990650"/>
    <lineage>
        <taxon>Eukaryota</taxon>
        <taxon>Fungi</taxon>
        <taxon>Dikarya</taxon>
        <taxon>Basidiomycota</taxon>
        <taxon>Agaricomycotina</taxon>
        <taxon>Agaricomycetes</taxon>
        <taxon>Phallomycetidae</taxon>
        <taxon>Geastrales</taxon>
        <taxon>Sphaerobolaceae</taxon>
        <taxon>Sphaerobolus</taxon>
    </lineage>
</organism>
<dbReference type="OrthoDB" id="44867at2759"/>
<evidence type="ECO:0000256" key="2">
    <source>
        <dbReference type="ARBA" id="ARBA00022723"/>
    </source>
</evidence>
<dbReference type="SUPFAM" id="SSF57783">
    <property type="entry name" value="Zinc beta-ribbon"/>
    <property type="match status" value="1"/>
</dbReference>
<keyword evidence="8" id="KW-0238">DNA-binding</keyword>
<dbReference type="PANTHER" id="PTHR11477:SF0">
    <property type="entry name" value="IP08861P-RELATED"/>
    <property type="match status" value="1"/>
</dbReference>
<feature type="region of interest" description="Disordered" evidence="9">
    <location>
        <begin position="79"/>
        <end position="148"/>
    </location>
</feature>
<dbReference type="PROSITE" id="PS00466">
    <property type="entry name" value="ZF_TFIIS_1"/>
    <property type="match status" value="1"/>
</dbReference>
<dbReference type="FunFam" id="2.20.25.10:FF:000001">
    <property type="entry name" value="Probable Transcription elongation factor S-II"/>
    <property type="match status" value="1"/>
</dbReference>
<dbReference type="PROSITE" id="PS51321">
    <property type="entry name" value="TFIIS_CENTRAL"/>
    <property type="match status" value="1"/>
</dbReference>
<feature type="compositionally biased region" description="Low complexity" evidence="9">
    <location>
        <begin position="83"/>
        <end position="97"/>
    </location>
</feature>
<evidence type="ECO:0000256" key="1">
    <source>
        <dbReference type="ARBA" id="ARBA00004123"/>
    </source>
</evidence>
<comment type="similarity">
    <text evidence="8">Belongs to the TFS-II family.</text>
</comment>
<evidence type="ECO:0000256" key="6">
    <source>
        <dbReference type="PROSITE-ProRule" id="PRU00472"/>
    </source>
</evidence>
<dbReference type="InterPro" id="IPR003617">
    <property type="entry name" value="TFIIS/CRSP70_N_sub"/>
</dbReference>
<name>A0A0C9UQV1_SPHS4</name>
<dbReference type="Gene3D" id="2.20.25.10">
    <property type="match status" value="1"/>
</dbReference>
<dbReference type="SUPFAM" id="SSF46942">
    <property type="entry name" value="Elongation factor TFIIS domain 2"/>
    <property type="match status" value="1"/>
</dbReference>
<dbReference type="GO" id="GO:0006368">
    <property type="term" value="P:transcription elongation by RNA polymerase II"/>
    <property type="evidence" value="ECO:0007669"/>
    <property type="project" value="InterPro"/>
</dbReference>